<dbReference type="CDD" id="cd01949">
    <property type="entry name" value="GGDEF"/>
    <property type="match status" value="1"/>
</dbReference>
<dbReference type="PROSITE" id="PS50887">
    <property type="entry name" value="GGDEF"/>
    <property type="match status" value="1"/>
</dbReference>
<gene>
    <name evidence="3" type="ORF">GCM10011588_24730</name>
</gene>
<dbReference type="InterPro" id="IPR043128">
    <property type="entry name" value="Rev_trsase/Diguanyl_cyclase"/>
</dbReference>
<keyword evidence="1" id="KW-1133">Transmembrane helix</keyword>
<feature type="transmembrane region" description="Helical" evidence="1">
    <location>
        <begin position="43"/>
        <end position="62"/>
    </location>
</feature>
<feature type="transmembrane region" description="Helical" evidence="1">
    <location>
        <begin position="227"/>
        <end position="244"/>
    </location>
</feature>
<organism evidence="3 4">
    <name type="scientific">Nocardia jinanensis</name>
    <dbReference type="NCBI Taxonomy" id="382504"/>
    <lineage>
        <taxon>Bacteria</taxon>
        <taxon>Bacillati</taxon>
        <taxon>Actinomycetota</taxon>
        <taxon>Actinomycetes</taxon>
        <taxon>Mycobacteriales</taxon>
        <taxon>Nocardiaceae</taxon>
        <taxon>Nocardia</taxon>
    </lineage>
</organism>
<dbReference type="InterPro" id="IPR029787">
    <property type="entry name" value="Nucleotide_cyclase"/>
</dbReference>
<feature type="transmembrane region" description="Helical" evidence="1">
    <location>
        <begin position="132"/>
        <end position="152"/>
    </location>
</feature>
<proteinExistence type="predicted"/>
<accession>A0A917RIH1</accession>
<reference evidence="3" key="2">
    <citation type="submission" date="2020-09" db="EMBL/GenBank/DDBJ databases">
        <authorList>
            <person name="Sun Q."/>
            <person name="Zhou Y."/>
        </authorList>
    </citation>
    <scope>NUCLEOTIDE SEQUENCE</scope>
    <source>
        <strain evidence="3">CGMCC 4.3508</strain>
    </source>
</reference>
<dbReference type="SMART" id="SM00267">
    <property type="entry name" value="GGDEF"/>
    <property type="match status" value="1"/>
</dbReference>
<feature type="transmembrane region" description="Helical" evidence="1">
    <location>
        <begin position="197"/>
        <end position="215"/>
    </location>
</feature>
<feature type="transmembrane region" description="Helical" evidence="1">
    <location>
        <begin position="74"/>
        <end position="97"/>
    </location>
</feature>
<dbReference type="InterPro" id="IPR000160">
    <property type="entry name" value="GGDEF_dom"/>
</dbReference>
<keyword evidence="1" id="KW-0472">Membrane</keyword>
<dbReference type="EMBL" id="BMMH01000004">
    <property type="protein sequence ID" value="GGL09411.1"/>
    <property type="molecule type" value="Genomic_DNA"/>
</dbReference>
<feature type="transmembrane region" description="Helical" evidence="1">
    <location>
        <begin position="20"/>
        <end position="37"/>
    </location>
</feature>
<dbReference type="NCBIfam" id="TIGR00254">
    <property type="entry name" value="GGDEF"/>
    <property type="match status" value="1"/>
</dbReference>
<dbReference type="Proteomes" id="UP000638263">
    <property type="component" value="Unassembled WGS sequence"/>
</dbReference>
<dbReference type="Gene3D" id="3.30.70.270">
    <property type="match status" value="1"/>
</dbReference>
<feature type="transmembrane region" description="Helical" evidence="1">
    <location>
        <begin position="164"/>
        <end position="185"/>
    </location>
</feature>
<dbReference type="SUPFAM" id="SSF55073">
    <property type="entry name" value="Nucleotide cyclase"/>
    <property type="match status" value="1"/>
</dbReference>
<evidence type="ECO:0000256" key="1">
    <source>
        <dbReference type="SAM" id="Phobius"/>
    </source>
</evidence>
<dbReference type="FunFam" id="3.30.70.270:FF:000001">
    <property type="entry name" value="Diguanylate cyclase domain protein"/>
    <property type="match status" value="1"/>
</dbReference>
<evidence type="ECO:0000313" key="3">
    <source>
        <dbReference type="EMBL" id="GGL09411.1"/>
    </source>
</evidence>
<reference evidence="3" key="1">
    <citation type="journal article" date="2014" name="Int. J. Syst. Evol. Microbiol.">
        <title>Complete genome sequence of Corynebacterium casei LMG S-19264T (=DSM 44701T), isolated from a smear-ripened cheese.</title>
        <authorList>
            <consortium name="US DOE Joint Genome Institute (JGI-PGF)"/>
            <person name="Walter F."/>
            <person name="Albersmeier A."/>
            <person name="Kalinowski J."/>
            <person name="Ruckert C."/>
        </authorList>
    </citation>
    <scope>NUCLEOTIDE SEQUENCE</scope>
    <source>
        <strain evidence="3">CGMCC 4.3508</strain>
    </source>
</reference>
<protein>
    <recommendedName>
        <fullName evidence="2">GGDEF domain-containing protein</fullName>
    </recommendedName>
</protein>
<feature type="domain" description="GGDEF" evidence="2">
    <location>
        <begin position="354"/>
        <end position="487"/>
    </location>
</feature>
<dbReference type="AlphaFoldDB" id="A0A917RIH1"/>
<evidence type="ECO:0000259" key="2">
    <source>
        <dbReference type="PROSITE" id="PS50887"/>
    </source>
</evidence>
<feature type="transmembrane region" description="Helical" evidence="1">
    <location>
        <begin position="103"/>
        <end position="120"/>
    </location>
</feature>
<dbReference type="InterPro" id="IPR052163">
    <property type="entry name" value="DGC-Regulatory_Protein"/>
</dbReference>
<comment type="caution">
    <text evidence="3">The sequence shown here is derived from an EMBL/GenBank/DDBJ whole genome shotgun (WGS) entry which is preliminary data.</text>
</comment>
<keyword evidence="1" id="KW-0812">Transmembrane</keyword>
<dbReference type="Pfam" id="PF00990">
    <property type="entry name" value="GGDEF"/>
    <property type="match status" value="1"/>
</dbReference>
<feature type="transmembrane region" description="Helical" evidence="1">
    <location>
        <begin position="291"/>
        <end position="308"/>
    </location>
</feature>
<evidence type="ECO:0000313" key="4">
    <source>
        <dbReference type="Proteomes" id="UP000638263"/>
    </source>
</evidence>
<name>A0A917RIH1_9NOCA</name>
<sequence length="506" mass="54702">MIISEPQGAGRHGIHRIRYGAIFSVMVGSPLVVHLILGSRLLSVLATLLAATGTVVMIVFGLRRHRPSHPLPWYLLAAAALPFAAGTVLRELTTYASTPLDEILTLTGYIGTGLTTLLWLRPRQARAHPDVILDSILIGLGALLASWIFLIAPVLHSDIPGVNTVTAVVLPICDALLLTLLAHSLATSSRSETSLRLLHLALAGVLATDLGYRLAAAGTLTIDPAVLVLPLIGAYLAAGAAALHPTMSALGAPRSIRLHHSRQRASVIAVALVLSSLVPVARASLSPLDQVIVSSVLALLLIGLLIRSERAIGHSSRSERRARYQADHDPLTGLLNRSALLRVLHRDHRDWAERSLCLLFIDLDEFKAINDSYGHTVGDELIAEAANRIRSTVRRDDVVARYGGDEFIVLAPLERMEATKMAERLLGVFMKPFQLSTGEVPLTASIGLACGGPRDIDASIYDLIRDADAAMYLAKRRGFGYMFHDSIRYTPAEPSRHGWRPRETAV</sequence>
<dbReference type="PANTHER" id="PTHR46663">
    <property type="entry name" value="DIGUANYLATE CYCLASE DGCT-RELATED"/>
    <property type="match status" value="1"/>
</dbReference>
<feature type="transmembrane region" description="Helical" evidence="1">
    <location>
        <begin position="265"/>
        <end position="285"/>
    </location>
</feature>
<keyword evidence="4" id="KW-1185">Reference proteome</keyword>
<dbReference type="PANTHER" id="PTHR46663:SF2">
    <property type="entry name" value="GGDEF DOMAIN-CONTAINING PROTEIN"/>
    <property type="match status" value="1"/>
</dbReference>